<sequence>MTRPERPNHKAKIEIAVKKPTKPNKDKEGSYNAMPIPISNNKLK</sequence>
<dbReference type="EMBL" id="BAABKE010000002">
    <property type="protein sequence ID" value="GAA5097230.1"/>
    <property type="molecule type" value="Genomic_DNA"/>
</dbReference>
<protein>
    <submittedName>
        <fullName evidence="2">Uncharacterized protein</fullName>
    </submittedName>
</protein>
<comment type="caution">
    <text evidence="2">The sequence shown here is derived from an EMBL/GenBank/DDBJ whole genome shotgun (WGS) entry which is preliminary data.</text>
</comment>
<dbReference type="Proteomes" id="UP001500631">
    <property type="component" value="Unassembled WGS sequence"/>
</dbReference>
<organism evidence="2 3">
    <name type="scientific">Wohlfahrtiimonas larvae</name>
    <dbReference type="NCBI Taxonomy" id="1157986"/>
    <lineage>
        <taxon>Bacteria</taxon>
        <taxon>Pseudomonadati</taxon>
        <taxon>Pseudomonadota</taxon>
        <taxon>Gammaproteobacteria</taxon>
        <taxon>Cardiobacteriales</taxon>
        <taxon>Ignatzschineriaceae</taxon>
        <taxon>Wohlfahrtiimonas</taxon>
    </lineage>
</organism>
<reference evidence="3" key="1">
    <citation type="journal article" date="2019" name="Int. J. Syst. Evol. Microbiol.">
        <title>The Global Catalogue of Microorganisms (GCM) 10K type strain sequencing project: providing services to taxonomists for standard genome sequencing and annotation.</title>
        <authorList>
            <consortium name="The Broad Institute Genomics Platform"/>
            <consortium name="The Broad Institute Genome Sequencing Center for Infectious Disease"/>
            <person name="Wu L."/>
            <person name="Ma J."/>
        </authorList>
    </citation>
    <scope>NUCLEOTIDE SEQUENCE [LARGE SCALE GENOMIC DNA]</scope>
    <source>
        <strain evidence="3">JCM 18424</strain>
    </source>
</reference>
<accession>A0ABP9MPJ8</accession>
<feature type="region of interest" description="Disordered" evidence="1">
    <location>
        <begin position="1"/>
        <end position="44"/>
    </location>
</feature>
<evidence type="ECO:0000313" key="2">
    <source>
        <dbReference type="EMBL" id="GAA5097230.1"/>
    </source>
</evidence>
<keyword evidence="3" id="KW-1185">Reference proteome</keyword>
<proteinExistence type="predicted"/>
<evidence type="ECO:0000256" key="1">
    <source>
        <dbReference type="SAM" id="MobiDB-lite"/>
    </source>
</evidence>
<name>A0ABP9MPJ8_9GAMM</name>
<evidence type="ECO:0000313" key="3">
    <source>
        <dbReference type="Proteomes" id="UP001500631"/>
    </source>
</evidence>
<gene>
    <name evidence="2" type="ORF">GCM10023338_08460</name>
</gene>
<feature type="compositionally biased region" description="Basic and acidic residues" evidence="1">
    <location>
        <begin position="1"/>
        <end position="29"/>
    </location>
</feature>